<dbReference type="NCBIfam" id="NF006762">
    <property type="entry name" value="PRK09283.1"/>
    <property type="match status" value="1"/>
</dbReference>
<keyword evidence="7 11" id="KW-0456">Lyase</keyword>
<evidence type="ECO:0000256" key="9">
    <source>
        <dbReference type="ARBA" id="ARBA00025628"/>
    </source>
</evidence>
<feature type="compositionally biased region" description="Polar residues" evidence="13">
    <location>
        <begin position="1"/>
        <end position="13"/>
    </location>
</feature>
<dbReference type="InterPro" id="IPR030656">
    <property type="entry name" value="ALAD_AS"/>
</dbReference>
<protein>
    <recommendedName>
        <fullName evidence="5 11">Delta-aminolevulinic acid dehydratase</fullName>
        <ecNumber evidence="4 11">4.2.1.24</ecNumber>
    </recommendedName>
</protein>
<evidence type="ECO:0000256" key="13">
    <source>
        <dbReference type="SAM" id="MobiDB-lite"/>
    </source>
</evidence>
<keyword evidence="15" id="KW-1185">Reference proteome</keyword>
<comment type="subunit">
    <text evidence="3 11">Homooctamer.</text>
</comment>
<evidence type="ECO:0000256" key="10">
    <source>
        <dbReference type="ARBA" id="ARBA00047651"/>
    </source>
</evidence>
<evidence type="ECO:0000256" key="7">
    <source>
        <dbReference type="ARBA" id="ARBA00023239"/>
    </source>
</evidence>
<dbReference type="SMART" id="SM01004">
    <property type="entry name" value="ALAD"/>
    <property type="match status" value="1"/>
</dbReference>
<feature type="compositionally biased region" description="Polar residues" evidence="13">
    <location>
        <begin position="25"/>
        <end position="46"/>
    </location>
</feature>
<keyword evidence="6" id="KW-0350">Heme biosynthesis</keyword>
<accession>A0ABW7C850</accession>
<comment type="similarity">
    <text evidence="2 12">Belongs to the ALAD family.</text>
</comment>
<keyword evidence="8 11" id="KW-0627">Porphyrin biosynthesis</keyword>
<gene>
    <name evidence="14" type="primary">hemB</name>
    <name evidence="14" type="ORF">VPK24_00465</name>
</gene>
<dbReference type="GO" id="GO:0004655">
    <property type="term" value="F:porphobilinogen synthase activity"/>
    <property type="evidence" value="ECO:0007669"/>
    <property type="project" value="UniProtKB-EC"/>
</dbReference>
<name>A0ABW7C850_9CYAN</name>
<organism evidence="14 15">
    <name type="scientific">Limnothrix redekei LRLZ20PSL1</name>
    <dbReference type="NCBI Taxonomy" id="3112953"/>
    <lineage>
        <taxon>Bacteria</taxon>
        <taxon>Bacillati</taxon>
        <taxon>Cyanobacteriota</taxon>
        <taxon>Cyanophyceae</taxon>
        <taxon>Pseudanabaenales</taxon>
        <taxon>Pseudanabaenaceae</taxon>
        <taxon>Limnothrix</taxon>
    </lineage>
</organism>
<proteinExistence type="inferred from homology"/>
<dbReference type="Proteomes" id="UP001604335">
    <property type="component" value="Unassembled WGS sequence"/>
</dbReference>
<evidence type="ECO:0000256" key="4">
    <source>
        <dbReference type="ARBA" id="ARBA00012053"/>
    </source>
</evidence>
<dbReference type="SUPFAM" id="SSF51569">
    <property type="entry name" value="Aldolase"/>
    <property type="match status" value="1"/>
</dbReference>
<feature type="region of interest" description="Disordered" evidence="13">
    <location>
        <begin position="1"/>
        <end position="70"/>
    </location>
</feature>
<dbReference type="Pfam" id="PF00490">
    <property type="entry name" value="ALAD"/>
    <property type="match status" value="1"/>
</dbReference>
<evidence type="ECO:0000313" key="15">
    <source>
        <dbReference type="Proteomes" id="UP001604335"/>
    </source>
</evidence>
<evidence type="ECO:0000256" key="2">
    <source>
        <dbReference type="ARBA" id="ARBA00008055"/>
    </source>
</evidence>
<evidence type="ECO:0000256" key="3">
    <source>
        <dbReference type="ARBA" id="ARBA00011823"/>
    </source>
</evidence>
<comment type="caution">
    <text evidence="14">The sequence shown here is derived from an EMBL/GenBank/DDBJ whole genome shotgun (WGS) entry which is preliminary data.</text>
</comment>
<comment type="pathway">
    <text evidence="1">Porphyrin-containing compound metabolism; protoporphyrin-IX biosynthesis; coproporphyrinogen-III from 5-aminolevulinate: step 1/4.</text>
</comment>
<evidence type="ECO:0000256" key="12">
    <source>
        <dbReference type="RuleBase" id="RU004161"/>
    </source>
</evidence>
<evidence type="ECO:0000256" key="8">
    <source>
        <dbReference type="ARBA" id="ARBA00023244"/>
    </source>
</evidence>
<dbReference type="EMBL" id="JAZAQF010000001">
    <property type="protein sequence ID" value="MFG3816093.1"/>
    <property type="molecule type" value="Genomic_DNA"/>
</dbReference>
<evidence type="ECO:0000256" key="11">
    <source>
        <dbReference type="RuleBase" id="RU000515"/>
    </source>
</evidence>
<comment type="function">
    <text evidence="9">Catalyzes an early step in the biosynthesis of tetrapyrroles. Binds two molecules of 5-aminolevulinate per subunit, each at a distinct site, and catalyzes their condensation to form porphobilinogen.</text>
</comment>
<dbReference type="InterPro" id="IPR013785">
    <property type="entry name" value="Aldolase_TIM"/>
</dbReference>
<evidence type="ECO:0000256" key="6">
    <source>
        <dbReference type="ARBA" id="ARBA00023133"/>
    </source>
</evidence>
<dbReference type="PANTHER" id="PTHR11458:SF0">
    <property type="entry name" value="DELTA-AMINOLEVULINIC ACID DEHYDRATASE"/>
    <property type="match status" value="1"/>
</dbReference>
<dbReference type="PIRSF" id="PIRSF001415">
    <property type="entry name" value="Porphbilin_synth"/>
    <property type="match status" value="1"/>
</dbReference>
<evidence type="ECO:0000313" key="14">
    <source>
        <dbReference type="EMBL" id="MFG3816093.1"/>
    </source>
</evidence>
<comment type="catalytic activity">
    <reaction evidence="10 11">
        <text>2 5-aminolevulinate = porphobilinogen + 2 H2O + H(+)</text>
        <dbReference type="Rhea" id="RHEA:24064"/>
        <dbReference type="ChEBI" id="CHEBI:15377"/>
        <dbReference type="ChEBI" id="CHEBI:15378"/>
        <dbReference type="ChEBI" id="CHEBI:58126"/>
        <dbReference type="ChEBI" id="CHEBI:356416"/>
        <dbReference type="EC" id="4.2.1.24"/>
    </reaction>
</comment>
<evidence type="ECO:0000256" key="1">
    <source>
        <dbReference type="ARBA" id="ARBA00004694"/>
    </source>
</evidence>
<dbReference type="PANTHER" id="PTHR11458">
    <property type="entry name" value="DELTA-AMINOLEVULINIC ACID DEHYDRATASE"/>
    <property type="match status" value="1"/>
</dbReference>
<evidence type="ECO:0000256" key="5">
    <source>
        <dbReference type="ARBA" id="ARBA00020771"/>
    </source>
</evidence>
<dbReference type="EC" id="4.2.1.24" evidence="4 11"/>
<dbReference type="PRINTS" id="PR00144">
    <property type="entry name" value="DALDHYDRTASE"/>
</dbReference>
<dbReference type="PROSITE" id="PS00169">
    <property type="entry name" value="D_ALA_DEHYDRATASE"/>
    <property type="match status" value="1"/>
</dbReference>
<reference evidence="15" key="1">
    <citation type="journal article" date="2024" name="Algal Res.">
        <title>Biochemical, toxicological and genomic investigation of a high-biomass producing Limnothrix strain isolated from Italian shallow drinking water reservoir.</title>
        <authorList>
            <person name="Simonazzi M."/>
            <person name="Shishido T.K."/>
            <person name="Delbaje E."/>
            <person name="Wahlsten M."/>
            <person name="Fewer D.P."/>
            <person name="Sivonen K."/>
            <person name="Pezzolesi L."/>
            <person name="Pistocchi R."/>
        </authorList>
    </citation>
    <scope>NUCLEOTIDE SEQUENCE [LARGE SCALE GENOMIC DNA]</scope>
    <source>
        <strain evidence="15">LRLZ20PSL1</strain>
    </source>
</reference>
<dbReference type="RefSeq" id="WP_393009739.1">
    <property type="nucleotide sequence ID" value="NZ_JAZAQF010000001.1"/>
</dbReference>
<dbReference type="CDD" id="cd04823">
    <property type="entry name" value="ALAD_PBGS_aspartate_rich"/>
    <property type="match status" value="1"/>
</dbReference>
<dbReference type="InterPro" id="IPR001731">
    <property type="entry name" value="ALAD"/>
</dbReference>
<sequence length="389" mass="41821">MTVTPISPTTEATANAAMELEPATAGQSTGQSTARSDSSTAAQTTDPIAPESTLEPILEPTAEPIARPRRLRRSATLRRMVAETVLTAKDLIYPVFVMEGTGLVEPIPSMPGCDRRSLDRLLEKLQMVQGVGIGAIALFPVIPPAQKDAIGSESHNPNGLVPRAVKAIKAAFPDLLVLTDVALDPYTTHGHDGIVDEAGRILNDETVAVLTQQALVQAAAGADFVAPSDMMDGRVGAIRQALDAAGFWQTGILAYSAKYASAYYGPFRDALDSTPQFGDKKTYQMDPANRREALKEALLDLAEGADVLMVKPALAYLDIIWQLKTQTQLPVAAYNVSGEYAMVKAAAEQGWIDERAIVLETLLGMKRAGADWILTYHAVDAARWLRERP</sequence>
<dbReference type="Gene3D" id="3.20.20.70">
    <property type="entry name" value="Aldolase class I"/>
    <property type="match status" value="1"/>
</dbReference>